<feature type="region of interest" description="Disordered" evidence="4">
    <location>
        <begin position="3080"/>
        <end position="3099"/>
    </location>
</feature>
<evidence type="ECO:0000256" key="2">
    <source>
        <dbReference type="ARBA" id="ARBA00022450"/>
    </source>
</evidence>
<dbReference type="Gene3D" id="3.40.50.1820">
    <property type="entry name" value="alpha/beta hydrolase"/>
    <property type="match status" value="1"/>
</dbReference>
<evidence type="ECO:0000259" key="5">
    <source>
        <dbReference type="PROSITE" id="PS50075"/>
    </source>
</evidence>
<dbReference type="SUPFAM" id="SSF56801">
    <property type="entry name" value="Acetyl-CoA synthetase-like"/>
    <property type="match status" value="5"/>
</dbReference>
<organism evidence="6 7">
    <name type="scientific">Streptomyces violaceorubidus</name>
    <dbReference type="NCBI Taxonomy" id="284042"/>
    <lineage>
        <taxon>Bacteria</taxon>
        <taxon>Bacillati</taxon>
        <taxon>Actinomycetota</taxon>
        <taxon>Actinomycetes</taxon>
        <taxon>Kitasatosporales</taxon>
        <taxon>Streptomycetaceae</taxon>
        <taxon>Streptomyces</taxon>
    </lineage>
</organism>
<feature type="domain" description="Carrier" evidence="5">
    <location>
        <begin position="4137"/>
        <end position="4212"/>
    </location>
</feature>
<dbReference type="PROSITE" id="PS00012">
    <property type="entry name" value="PHOSPHOPANTETHEINE"/>
    <property type="match status" value="5"/>
</dbReference>
<dbReference type="InterPro" id="IPR029058">
    <property type="entry name" value="AB_hydrolase_fold"/>
</dbReference>
<keyword evidence="3" id="KW-0597">Phosphoprotein</keyword>
<dbReference type="EMBL" id="JBEOZY010000037">
    <property type="protein sequence ID" value="MER6168249.1"/>
    <property type="molecule type" value="Genomic_DNA"/>
</dbReference>
<dbReference type="SUPFAM" id="SSF52777">
    <property type="entry name" value="CoA-dependent acyltransferases"/>
    <property type="match status" value="10"/>
</dbReference>
<accession>A0ABV1T2Q3</accession>
<dbReference type="Pfam" id="PF00550">
    <property type="entry name" value="PP-binding"/>
    <property type="match status" value="5"/>
</dbReference>
<keyword evidence="7" id="KW-1185">Reference proteome</keyword>
<keyword evidence="2" id="KW-0596">Phosphopantetheine</keyword>
<dbReference type="CDD" id="cd19543">
    <property type="entry name" value="DCL_NRPS"/>
    <property type="match status" value="1"/>
</dbReference>
<dbReference type="PROSITE" id="PS00455">
    <property type="entry name" value="AMP_BINDING"/>
    <property type="match status" value="5"/>
</dbReference>
<dbReference type="Gene3D" id="3.30.559.10">
    <property type="entry name" value="Chloramphenicol acetyltransferase-like domain"/>
    <property type="match status" value="5"/>
</dbReference>
<feature type="domain" description="Carrier" evidence="5">
    <location>
        <begin position="5168"/>
        <end position="5242"/>
    </location>
</feature>
<dbReference type="CDD" id="cd12116">
    <property type="entry name" value="A_NRPS_Ta1_like"/>
    <property type="match status" value="2"/>
</dbReference>
<dbReference type="PANTHER" id="PTHR45527">
    <property type="entry name" value="NONRIBOSOMAL PEPTIDE SYNTHETASE"/>
    <property type="match status" value="1"/>
</dbReference>
<dbReference type="Gene3D" id="1.10.1200.10">
    <property type="entry name" value="ACP-like"/>
    <property type="match status" value="4"/>
</dbReference>
<dbReference type="RefSeq" id="WP_352149613.1">
    <property type="nucleotide sequence ID" value="NZ_JBEOZY010000037.1"/>
</dbReference>
<comment type="caution">
    <text evidence="6">The sequence shown here is derived from an EMBL/GenBank/DDBJ whole genome shotgun (WGS) entry which is preliminary data.</text>
</comment>
<dbReference type="NCBIfam" id="TIGR01733">
    <property type="entry name" value="AA-adenyl-dom"/>
    <property type="match status" value="5"/>
</dbReference>
<dbReference type="CDD" id="cd05930">
    <property type="entry name" value="A_NRPS"/>
    <property type="match status" value="2"/>
</dbReference>
<dbReference type="Gene3D" id="3.30.300.30">
    <property type="match status" value="5"/>
</dbReference>
<evidence type="ECO:0000256" key="1">
    <source>
        <dbReference type="ARBA" id="ARBA00001957"/>
    </source>
</evidence>
<dbReference type="InterPro" id="IPR006162">
    <property type="entry name" value="Ppantetheine_attach_site"/>
</dbReference>
<dbReference type="InterPro" id="IPR036736">
    <property type="entry name" value="ACP-like_sf"/>
</dbReference>
<dbReference type="InterPro" id="IPR000873">
    <property type="entry name" value="AMP-dep_synth/lig_dom"/>
</dbReference>
<evidence type="ECO:0000313" key="7">
    <source>
        <dbReference type="Proteomes" id="UP001496720"/>
    </source>
</evidence>
<dbReference type="Proteomes" id="UP001496720">
    <property type="component" value="Unassembled WGS sequence"/>
</dbReference>
<protein>
    <submittedName>
        <fullName evidence="6">Amino acid adenylation domain-containing protein</fullName>
    </submittedName>
</protein>
<feature type="region of interest" description="Disordered" evidence="4">
    <location>
        <begin position="2698"/>
        <end position="2728"/>
    </location>
</feature>
<name>A0ABV1T2Q3_9ACTN</name>
<dbReference type="PANTHER" id="PTHR45527:SF1">
    <property type="entry name" value="FATTY ACID SYNTHASE"/>
    <property type="match status" value="1"/>
</dbReference>
<gene>
    <name evidence="6" type="ORF">ABT188_27485</name>
</gene>
<reference evidence="6 7" key="1">
    <citation type="submission" date="2024-06" db="EMBL/GenBank/DDBJ databases">
        <title>The Natural Products Discovery Center: Release of the First 8490 Sequenced Strains for Exploring Actinobacteria Biosynthetic Diversity.</title>
        <authorList>
            <person name="Kalkreuter E."/>
            <person name="Kautsar S.A."/>
            <person name="Yang D."/>
            <person name="Bader C.D."/>
            <person name="Teijaro C.N."/>
            <person name="Fluegel L."/>
            <person name="Davis C.M."/>
            <person name="Simpson J.R."/>
            <person name="Lauterbach L."/>
            <person name="Steele A.D."/>
            <person name="Gui C."/>
            <person name="Meng S."/>
            <person name="Li G."/>
            <person name="Viehrig K."/>
            <person name="Ye F."/>
            <person name="Su P."/>
            <person name="Kiefer A.F."/>
            <person name="Nichols A."/>
            <person name="Cepeda A.J."/>
            <person name="Yan W."/>
            <person name="Fan B."/>
            <person name="Jiang Y."/>
            <person name="Adhikari A."/>
            <person name="Zheng C.-J."/>
            <person name="Schuster L."/>
            <person name="Cowan T.M."/>
            <person name="Smanski M.J."/>
            <person name="Chevrette M.G."/>
            <person name="De Carvalho L.P.S."/>
            <person name="Shen B."/>
        </authorList>
    </citation>
    <scope>NUCLEOTIDE SEQUENCE [LARGE SCALE GENOMIC DNA]</scope>
    <source>
        <strain evidence="6 7">NPDC001615</strain>
    </source>
</reference>
<feature type="domain" description="Carrier" evidence="5">
    <location>
        <begin position="978"/>
        <end position="1053"/>
    </location>
</feature>
<proteinExistence type="predicted"/>
<evidence type="ECO:0000313" key="6">
    <source>
        <dbReference type="EMBL" id="MER6168249.1"/>
    </source>
</evidence>
<dbReference type="Pfam" id="PF13193">
    <property type="entry name" value="AMP-binding_C"/>
    <property type="match status" value="5"/>
</dbReference>
<dbReference type="Gene3D" id="3.40.50.980">
    <property type="match status" value="10"/>
</dbReference>
<sequence>MTRQPRKIEDIYPLSPLQEGLLFHNVLEGAGTDVYVAQVTTDFEGALDEEALRAAAASLLIRHPNLRVAFRQRKSGEWAQLVLREVELPWRTLDLTALPAAEREERARRAALDDRDRRFDLGQAPLVRFTLVRLAERRFRFVMTNHHILLDGWSMQILMKDLFALYLSRGDASGLPRPRPFRDHLTWLAGQDTDTARAAWARALAGLEEPTRVAPPAAGQAPVVPEHIRFGLDDDETRALTAFARSRGLTLNTVAQVAWSLLLARLTGLDDVVFGATVSGRSPELDGVEEMVGLFINTLPVRVRLRPQEPLSALLARVQEEQSALLAHQHLGLAEIQRTAGMGDLFDTSMVFENYPLDASALAQGAEDLTILGTESYDATHYPLGLVAIPDGRLRFQLDYRPDVFTAGRAEELAAQLLDVLRLLLAEPERPVGRVDVLDPAQRRRMLVDWNRTDRTVPTDTLPRLFEKQVARTPEETAVVFRGTRVTYRELDARVNRLAHLIVEHGVGPEDVVAVVLPRSVDSVVALLAAMKAGAVYLPVDPAYPAERTAFMLADSAPALVVTVSAAEDRAALPAGSTTPVVRLDDPRTRQDLEARPASAPAASPATPDNGAYVLYTSGSTGRPKAALIHHSSLSNLLHHHQYEVLAPVTDSVGGRRLRMAHTSSFSFDASWGLFLWMAAHGHELHLIDDDTRHDPEAFARQVDEDRIDVVDMTPSECQHLIAAGLLDASRHRPALVVLGGEAIGESLRAALTAVPGLTAFNFYGPTECTADSVTGVVRDASPAELGTPVSNARVYVLDSALRPVPPGVAGELYVAGAGVARGYVNRPALTAERFTANPFGPSGSRMYRTGDVVRWTPEGVMEFIGRADHQVKVRGFRIELGEIESLVGAHATVGQAAVVVREDQPGDKRLVAYVSAAEGEEPDAAALRRYVAEHLPQHMVPAAVVHLPELPLTPTGKLDRRALPAPDYANARESARRPRTDQEEILCGLFADVLGVARVGIDDSFFDLGGHSLLATQLVSRIRGALDVELPVRALFESPTVASLAGTLTGVGSARTPLTAREVRPQRVPLSYAQQRLWFLHQYDPGSALYNIPVALRLTGPLDEAALHAALTDVVHRHEALRTLYAQDDTATHQLVLPVERAEPRLETVDTTVTDLDSTMVRAARRPFDLTSDLPLRATLFRTGPDEHVLLLVVHHIAADGWSMGPLAHDLTAAYTARLAGRNPGWAPLPVQYADYTLWQQTLLGDEGDDRSIAAQQLAHWRGALADLPLELELPTDRPRPAVPTHQGGTVSFAIPAHLHEQLAHLARQQHASLFMVLQSALAILLNRHGAGTDIPIGTPIAGRTDDALDHLVGFFVNTLVLRTDLTDNPTFTELLSRVRESDLTAYAHQDTPFERLVETLNPERSPSRHPLFQTMLSLHNLLGRGTGDGLPDWPGMEVSGQPLDSEMARFDLALNLGEQFAADGSASGIDGALEFSADLFDRETAELLTRRFVRVLEAVVADPQVRVGGIGVLEEGERERVLEQWNDTATAETAPDVVAAFRAQVTRTPEAAAVVSGGVSVSYADLDVRSDRLARLLVADGVGAERFVAVQLPRSTDLVVVLLAVFKAGGAYLPLDGDFPADRLTFMREETRPVVTVDEAWLAQAGLRQVAHETPLPHIVEETQAAYVLYTSGSTGRPKGVVVGRGALANLLGDMRQRVPLASGDRLLAATTIGFDIAGLELFTPLTSGGTVVLAPGGIVHDPDQLRDLLVQGQVSVMQATPSLWRAALDSPDVTRALAGVRVLVGGEALPSDLADRLTTTAASVVNVYGPTETTIWSTAAPLTPGDAVTIGRPLDNTQVYVLDQHLQPVPAGVAGELYIAGTGVARGYLNRPGLTGERFTANPYGPPGTRMYRTGDVVRWTMGGDLEYLRRADQQVKLRGHRIELGEIETVLRTHPAVSQAAVLVRDERLVAYVVGQDTGDLRDHAAQALPAYMVPSAFVSLDGLPLTANGKLDRKALPDPDFDTTTTAEHRAPRTPQEEILCALFADVLGVSRVGIDDSFFDLGGHSLLATRLVSRIRSSLGTELPVRVLFETPTVAALAGRLGHAETAREPLSPQARPGHVPLSSAQQGQWFLQKLEGPNATYNIPIALRLSGGLDTGALRAALGDLSARHESLRTLVEDTPTGARQVVQDQAAPVLSVVDTTEDALAEELGTAAARPFDLTRDLPLRATVFRTAPDEHVLLLVLHHIAADEGSFAPLARDLTAAYAARCAEQAPDWAPLPVQYADYTLWQQTLLGDENDDTSVAARQLAHWRETLAGLPLELELPTDRPRPAVPSRQGGTVPFVVPAELRDTVEALAREHQCTPFMVIQAALTVLLHRLGAGTDIPIGTPVAGRTDDALDGLIGFFVNTLVLRTDLTGDPSFSELLTRVRETDLAAYAHQDIPFERLVQDLNPERSAARHPLFQVRLVVQHGDPRTVAGDALALPGLRASALTIADEGAKFDLLFRLFETDMGLGGMLEYSADLYDASTAEALSDRFLRVLEAVVEEPERPVGRVDVLDDDERRRLLEEWNATAREVGRASVVELFAAQVSRTPEADALVSGETVLTYAELDERSNRLARFLVGHGVGPERFVAVALPRSVEVVVALLAVLKAGGAYVPLDLDHPAERIRYMLEDAAPGVILTCAEWSGLVAGTDAVTVLLDAPETGSALAETSAGSLVAPSDGEGDGDRDGGRTDGLPAPNDPAYVIYTSGSTGRPKGVVVEHRSVGAYLQRARHAYPDASGTALLHSRIAFDLTVTALYTPLVSGGCVRLADLKDAPVTAGAPDFMKATPSHLALLESLPDTASPTGTLVLGGEQLLGETLAPWRECHPDVTVVNAYGPTEATVNCTDFTLPPGAPTPTGPVPIGRPFWNTQAYVLDAALLPVPPGVAGELYIAGTGLARGYLGRPDMTAERFTANPFGGPGSRMYRTGDIAVWGADGLLRYVGRADQQVKLRGFRLELGEIESVLLGAAGVRQAVVVVREGGQGDGDGDQQLVAYVVLEEDGPSRAASAVRELREYTAERLPDYMVPSAFVVLDALPLTANGKLDRRALPAPSVPEAEEPDSVTTPVAPPNPWEDTLANLFAEVLGRDHVGRNEDFFDLGGHSLLAIRLLARARSTLGMDLSVRDMFENPTVAGLARLMTTASRAGHALTAREVRPERVPLSYAQQRLWFLHQYDPDSALYNIPVALRLTGPLDEPALAAALNDVVVRHEALRTVYREEPDAGAHQIVLPSDTTVPLVVRDITGDGDGPGGPGETLPDALREAVARPFDLTGDLPLRATLFRTGPDEHVLLLVVHHIAADGWSMGPLANDLTAAYTARLAGRNPAWAPLPVQYADYTLWQQALLGDENDDTSVAARQLAHWRESLADLPLELELPTDRPRPAVPTHQGGTVSFTIPAHLHEQLAHLARQQHASLFMVLQSALAILLNRHGAGTDIPIGTPIAGRTDNALDHLVGFFVNTLVLRTDLTNNPTFTELLTRVRDTDLTAYTHQDTPFERLVENLNPERSPSRHPLFQTMLSLQNADPSALASTSRFPGLGVSPIDADAAVSKFDLLLAVQENAEGMRAVMEFSADLFDRETAELLTRRFVRVLEAVVADPQVRVGGIGVLEEGERERVLEQWNDTATADAAPDVVAAFRAQVARTPEAAAVVSGRVSVSYGELDARSEHLARVLVADGVGAERFVAVQLPRSADLVAVLLAVLKAGGAYLPLDGDFPADRLTFMREETRPVVTVDEAWLAEAETRVVDSGIVLPGTADPSAAAYVLYTSGSTGRPKGVVVGRGALANLLADMRRRVPLTEGDRLLAVTTIGFDIAGLELFTPLTSGGTVVLAPGGIVHGPNQLRDLLVQEQVSVMQATPSLWRAALDSPDVTRALAGVRVLVGGEALPGDLADRLTAATSGVVNVYGPTETTIWSTAAPLAPGDAVTIGRPLDNTQVYVLDQHLQPVPAGVAGELYIAGTGVARGYLNRPGMTAERFTANPYGPAGSRMYRTGDVVRWTASGDLEYLRRADQQVKLRGHRIELGEIETVLRSHPAVSQATVLVRDERLVAYVVGQDTAGDLRAHAVQALPAYMVPSAFVTLDGLPLTANGKLDRKALPDPDFDTTGTEHRAPRTPQEEILCTLFADILGVTRVGIDDSFFDLGGHSLLATRLVSRIRSSLGTELPVRVLFETPTVAALAERLSHAETAREPLTAQPRPDRVPLSYAQQRLWFLHQYDPESALYNIPVALRLTGPLDEAALHAALTDVVHRHEALRTLYAQDENGTRQLVLPVERAEPRLETVDTTVTDLDSTMVRAARRPFDLTSDLPLRATLFRTGPDEHVLLLVVHHIAADGWSMGPLANDLTTAYTARHTGQSPNWAPLPVQYADYTLWQQALLGDENDNTSAAARQLAHWRQALADLPLELELPTDRPRPAVPTHQGGTVAFTIPAHLHEQLAHLARQQHASLFMVLQSALAVLLNRHGAGTDIPIGTPIAGRTDDALDHLVGFFVNTLVLRTDLSNNPTFTELLTRVRDTDLTAYTHQDTPFERLVETLNPERSPSRHPLFQTMLNPNVTSSPGAGKVEFGDLKAEHYASTTEVARYDLSVTYAELGESSGIDAALEFSADLFDTGTAELLTQRFVRILETVAADPDVLVNRIAVLEDEERTRILQQRNDTATAETPQDVVAAFRAQVARTPEAAAVVCGGVSVSYADLDARSEHLARLLVADGVGAERFVAVQLPRSTDLVVVLLAVLKAGGAYLPLDGDFPADRLTFMREETRPVVTVDEAWLAQAGLRQVAHETPLPHIVEETQAAYVLYTSGSTGRPKGVVVGRGALANLLGDMRQRVPLASGDRLLAVTTIGFDIAGLELFTPLTSGGTVVLAPGGIVHDPDQLRDLLVQEQVSVMQATPSLWRAALDSPDVTRALAGVRVLVGGEALPSDLADRLTAAASGVVNVYGPTETTIWSTAAPLAPGDAVTIGRPLDNTQVYVLDQHLQPVPAGVAGELYIAGTGVARGYLNRPGLTGERFTANPYGPPGTRMYRTGDVVRWTMGGDLEYLRRADQQVKLRGHRIELGEIETVLRTHPTVTQAAVLVRDERLVAYVVGQDTGDLRDHAAQTLPAYMVPSAFVTLDDLPLTANGKLDRKALPDPDFDTTTTTEHRAPRTPHEEALCALFADVLGVSRVGIDDDFFDLGGDSIRSLRLVSQARRSGAVFTVRDVFDHRTVAGLAAAHAGSPAVETTPTVAVGADDEAAGFDDAALTGLSADELERLQAEWEG</sequence>
<dbReference type="CDD" id="cd19540">
    <property type="entry name" value="LCL_NRPS-like"/>
    <property type="match status" value="4"/>
</dbReference>
<dbReference type="InterPro" id="IPR020806">
    <property type="entry name" value="PKS_PP-bd"/>
</dbReference>
<dbReference type="Gene3D" id="2.30.38.10">
    <property type="entry name" value="Luciferase, Domain 3"/>
    <property type="match status" value="5"/>
</dbReference>
<feature type="domain" description="Carrier" evidence="5">
    <location>
        <begin position="3097"/>
        <end position="3172"/>
    </location>
</feature>
<dbReference type="InterPro" id="IPR010071">
    <property type="entry name" value="AA_adenyl_dom"/>
</dbReference>
<dbReference type="InterPro" id="IPR001242">
    <property type="entry name" value="Condensation_dom"/>
</dbReference>
<feature type="domain" description="Carrier" evidence="5">
    <location>
        <begin position="2016"/>
        <end position="2091"/>
    </location>
</feature>
<evidence type="ECO:0000256" key="3">
    <source>
        <dbReference type="ARBA" id="ARBA00022553"/>
    </source>
</evidence>
<dbReference type="InterPro" id="IPR025110">
    <property type="entry name" value="AMP-bd_C"/>
</dbReference>
<dbReference type="PROSITE" id="PS50075">
    <property type="entry name" value="CARRIER"/>
    <property type="match status" value="5"/>
</dbReference>
<dbReference type="InterPro" id="IPR009081">
    <property type="entry name" value="PP-bd_ACP"/>
</dbReference>
<dbReference type="Pfam" id="PF00501">
    <property type="entry name" value="AMP-binding"/>
    <property type="match status" value="5"/>
</dbReference>
<dbReference type="Pfam" id="PF00668">
    <property type="entry name" value="Condensation"/>
    <property type="match status" value="5"/>
</dbReference>
<feature type="region of interest" description="Disordered" evidence="4">
    <location>
        <begin position="958"/>
        <end position="978"/>
    </location>
</feature>
<dbReference type="SMART" id="SM00823">
    <property type="entry name" value="PKS_PP"/>
    <property type="match status" value="5"/>
</dbReference>
<comment type="cofactor">
    <cofactor evidence="1">
        <name>pantetheine 4'-phosphate</name>
        <dbReference type="ChEBI" id="CHEBI:47942"/>
    </cofactor>
</comment>
<dbReference type="Gene3D" id="3.30.559.30">
    <property type="entry name" value="Nonribosomal peptide synthetase, condensation domain"/>
    <property type="match status" value="5"/>
</dbReference>
<dbReference type="SUPFAM" id="SSF47336">
    <property type="entry name" value="ACP-like"/>
    <property type="match status" value="5"/>
</dbReference>
<dbReference type="InterPro" id="IPR020845">
    <property type="entry name" value="AMP-binding_CS"/>
</dbReference>
<dbReference type="NCBIfam" id="NF003417">
    <property type="entry name" value="PRK04813.1"/>
    <property type="match status" value="5"/>
</dbReference>
<dbReference type="InterPro" id="IPR045851">
    <property type="entry name" value="AMP-bd_C_sf"/>
</dbReference>
<evidence type="ECO:0000256" key="4">
    <source>
        <dbReference type="SAM" id="MobiDB-lite"/>
    </source>
</evidence>
<dbReference type="InterPro" id="IPR023213">
    <property type="entry name" value="CAT-like_dom_sf"/>
</dbReference>